<sequence length="228" mass="23446">MDTQAQESSPARLYLQPIAAPSILGLYAFAGSTFIVSAHLAGWYGGPDTPLYLLPFAAVFGGIAQFAAGMWAYKARDAIATAMHGMWGSFWVGFGLLELLIAAGTIPANEGAFPAFGYWFIALAAITLMGTIAAAAENVALTLVLGTLTAGASVAAVAELIGTPPGQGWTAIAGYTFMISAILAWYTASALMFKGVGRPILPVGETKQAQQEPAVAPGASEPGVMKGQ</sequence>
<evidence type="ECO:0000256" key="4">
    <source>
        <dbReference type="ARBA" id="ARBA00022989"/>
    </source>
</evidence>
<organism evidence="8">
    <name type="scientific">uncultured Rubrobacteraceae bacterium</name>
    <dbReference type="NCBI Taxonomy" id="349277"/>
    <lineage>
        <taxon>Bacteria</taxon>
        <taxon>Bacillati</taxon>
        <taxon>Actinomycetota</taxon>
        <taxon>Rubrobacteria</taxon>
        <taxon>Rubrobacterales</taxon>
        <taxon>Rubrobacteraceae</taxon>
        <taxon>environmental samples</taxon>
    </lineage>
</organism>
<proteinExistence type="inferred from homology"/>
<dbReference type="PANTHER" id="PTHR31123">
    <property type="entry name" value="ACCUMULATION OF DYADS PROTEIN 2-RELATED"/>
    <property type="match status" value="1"/>
</dbReference>
<feature type="transmembrane region" description="Helical" evidence="7">
    <location>
        <begin position="85"/>
        <end position="104"/>
    </location>
</feature>
<feature type="transmembrane region" description="Helical" evidence="7">
    <location>
        <begin position="168"/>
        <end position="188"/>
    </location>
</feature>
<comment type="subcellular location">
    <subcellularLocation>
        <location evidence="1">Membrane</location>
        <topology evidence="1">Multi-pass membrane protein</topology>
    </subcellularLocation>
</comment>
<evidence type="ECO:0000256" key="7">
    <source>
        <dbReference type="SAM" id="Phobius"/>
    </source>
</evidence>
<accession>A0A6J4QQP8</accession>
<evidence type="ECO:0000256" key="6">
    <source>
        <dbReference type="SAM" id="MobiDB-lite"/>
    </source>
</evidence>
<dbReference type="AlphaFoldDB" id="A0A6J4QQP8"/>
<evidence type="ECO:0000313" key="8">
    <source>
        <dbReference type="EMBL" id="CAA9452086.1"/>
    </source>
</evidence>
<dbReference type="PANTHER" id="PTHR31123:SF1">
    <property type="entry name" value="ACCUMULATION OF DYADS PROTEIN 2-RELATED"/>
    <property type="match status" value="1"/>
</dbReference>
<evidence type="ECO:0000256" key="2">
    <source>
        <dbReference type="ARBA" id="ARBA00005587"/>
    </source>
</evidence>
<comment type="similarity">
    <text evidence="2">Belongs to the acetate uptake transporter (AceTr) (TC 2.A.96) family.</text>
</comment>
<feature type="transmembrane region" description="Helical" evidence="7">
    <location>
        <begin position="116"/>
        <end position="136"/>
    </location>
</feature>
<keyword evidence="3 7" id="KW-0812">Transmembrane</keyword>
<evidence type="ECO:0000256" key="5">
    <source>
        <dbReference type="ARBA" id="ARBA00023136"/>
    </source>
</evidence>
<reference evidence="8" key="1">
    <citation type="submission" date="2020-02" db="EMBL/GenBank/DDBJ databases">
        <authorList>
            <person name="Meier V. D."/>
        </authorList>
    </citation>
    <scope>NUCLEOTIDE SEQUENCE</scope>
    <source>
        <strain evidence="8">AVDCRST_MAG37</strain>
    </source>
</reference>
<dbReference type="InterPro" id="IPR051633">
    <property type="entry name" value="AceTr"/>
</dbReference>
<protein>
    <submittedName>
        <fullName evidence="8">Gpr1/Fun34/YaaH family protein</fullName>
    </submittedName>
</protein>
<evidence type="ECO:0000256" key="1">
    <source>
        <dbReference type="ARBA" id="ARBA00004141"/>
    </source>
</evidence>
<feature type="transmembrane region" description="Helical" evidence="7">
    <location>
        <begin position="51"/>
        <end position="73"/>
    </location>
</feature>
<dbReference type="GO" id="GO:0005886">
    <property type="term" value="C:plasma membrane"/>
    <property type="evidence" value="ECO:0007669"/>
    <property type="project" value="TreeGrafter"/>
</dbReference>
<evidence type="ECO:0000256" key="3">
    <source>
        <dbReference type="ARBA" id="ARBA00022692"/>
    </source>
</evidence>
<dbReference type="InterPro" id="IPR000791">
    <property type="entry name" value="Gpr1/Fun34/SatP-like"/>
</dbReference>
<dbReference type="Pfam" id="PF01184">
    <property type="entry name" value="Gpr1_Fun34_YaaH"/>
    <property type="match status" value="1"/>
</dbReference>
<feature type="transmembrane region" description="Helical" evidence="7">
    <location>
        <begin position="143"/>
        <end position="162"/>
    </location>
</feature>
<dbReference type="EMBL" id="CADCVD010000123">
    <property type="protein sequence ID" value="CAA9452086.1"/>
    <property type="molecule type" value="Genomic_DNA"/>
</dbReference>
<feature type="region of interest" description="Disordered" evidence="6">
    <location>
        <begin position="207"/>
        <end position="228"/>
    </location>
</feature>
<gene>
    <name evidence="8" type="ORF">AVDCRST_MAG37-2455</name>
</gene>
<name>A0A6J4QQP8_9ACTN</name>
<keyword evidence="5 7" id="KW-0472">Membrane</keyword>
<feature type="transmembrane region" description="Helical" evidence="7">
    <location>
        <begin position="24"/>
        <end position="45"/>
    </location>
</feature>
<dbReference type="GO" id="GO:0015123">
    <property type="term" value="F:acetate transmembrane transporter activity"/>
    <property type="evidence" value="ECO:0007669"/>
    <property type="project" value="TreeGrafter"/>
</dbReference>
<keyword evidence="4 7" id="KW-1133">Transmembrane helix</keyword>